<name>A0A166EU82_DAUCS</name>
<dbReference type="EMBL" id="LNRQ01000002">
    <property type="protein sequence ID" value="KZN06986.1"/>
    <property type="molecule type" value="Genomic_DNA"/>
</dbReference>
<dbReference type="Proteomes" id="UP000077755">
    <property type="component" value="Chromosome 2"/>
</dbReference>
<dbReference type="GO" id="GO:0035091">
    <property type="term" value="F:phosphatidylinositol binding"/>
    <property type="evidence" value="ECO:0007669"/>
    <property type="project" value="InterPro"/>
</dbReference>
<proteinExistence type="inferred from homology"/>
<dbReference type="PANTHER" id="PTHR46646:SF1">
    <property type="entry name" value="TOM1-LIKE PROTEIN 1"/>
    <property type="match status" value="1"/>
</dbReference>
<dbReference type="PANTHER" id="PTHR46646">
    <property type="entry name" value="TOM1-LIKE PROTEIN 1"/>
    <property type="match status" value="1"/>
</dbReference>
<reference evidence="3" key="2">
    <citation type="submission" date="2022-03" db="EMBL/GenBank/DDBJ databases">
        <title>Draft title - Genomic analysis of global carrot germplasm unveils the trajectory of domestication and the origin of high carotenoid orange carrot.</title>
        <authorList>
            <person name="Iorizzo M."/>
            <person name="Ellison S."/>
            <person name="Senalik D."/>
            <person name="Macko-Podgorni A."/>
            <person name="Grzebelus D."/>
            <person name="Bostan H."/>
            <person name="Rolling W."/>
            <person name="Curaba J."/>
            <person name="Simon P."/>
        </authorList>
    </citation>
    <scope>NUCLEOTIDE SEQUENCE</scope>
    <source>
        <tissue evidence="3">Leaf</tissue>
    </source>
</reference>
<evidence type="ECO:0000313" key="3">
    <source>
        <dbReference type="EMBL" id="WOG89593.1"/>
    </source>
</evidence>
<dbReference type="STRING" id="79200.A0A166EU82"/>
<keyword evidence="4" id="KW-1185">Reference proteome</keyword>
<organism evidence="2">
    <name type="scientific">Daucus carota subsp. sativus</name>
    <name type="common">Carrot</name>
    <dbReference type="NCBI Taxonomy" id="79200"/>
    <lineage>
        <taxon>Eukaryota</taxon>
        <taxon>Viridiplantae</taxon>
        <taxon>Streptophyta</taxon>
        <taxon>Embryophyta</taxon>
        <taxon>Tracheophyta</taxon>
        <taxon>Spermatophyta</taxon>
        <taxon>Magnoliopsida</taxon>
        <taxon>eudicotyledons</taxon>
        <taxon>Gunneridae</taxon>
        <taxon>Pentapetalae</taxon>
        <taxon>asterids</taxon>
        <taxon>campanulids</taxon>
        <taxon>Apiales</taxon>
        <taxon>Apiaceae</taxon>
        <taxon>Apioideae</taxon>
        <taxon>Scandiceae</taxon>
        <taxon>Daucinae</taxon>
        <taxon>Daucus</taxon>
        <taxon>Daucus sect. Daucus</taxon>
    </lineage>
</organism>
<accession>A0A166EU82</accession>
<protein>
    <submittedName>
        <fullName evidence="2">Uncharacterized protein</fullName>
    </submittedName>
</protein>
<dbReference type="GO" id="GO:0043328">
    <property type="term" value="P:protein transport to vacuole involved in ubiquitin-dependent protein catabolic process via the multivesicular body sorting pathway"/>
    <property type="evidence" value="ECO:0007669"/>
    <property type="project" value="InterPro"/>
</dbReference>
<evidence type="ECO:0000313" key="4">
    <source>
        <dbReference type="Proteomes" id="UP000077755"/>
    </source>
</evidence>
<dbReference type="Gramene" id="KZN06986">
    <property type="protein sequence ID" value="KZN06986"/>
    <property type="gene ID" value="DCAR_007823"/>
</dbReference>
<sequence>MAPIFTPPRSTTAPESNASLAQQMYNAVLVMSFSPEQTKEVFDVARNSIELLRTVLSSSPSKKLYRRSWTIQVMLESPLATLGLLNNLHQSASFQVDLHIGRKTTEYMFLNGDVYLGSLKGMLPHESRKYTWSGGTDYEGDWDKRKSTGKGKLPYVEWLQP</sequence>
<comment type="similarity">
    <text evidence="1">Belongs to the TOM1 family.</text>
</comment>
<evidence type="ECO:0000313" key="2">
    <source>
        <dbReference type="EMBL" id="KZN06986.1"/>
    </source>
</evidence>
<reference evidence="2" key="1">
    <citation type="journal article" date="2016" name="Nat. Genet.">
        <title>A high-quality carrot genome assembly provides new insights into carotenoid accumulation and asterid genome evolution.</title>
        <authorList>
            <person name="Iorizzo M."/>
            <person name="Ellison S."/>
            <person name="Senalik D."/>
            <person name="Zeng P."/>
            <person name="Satapoomin P."/>
            <person name="Huang J."/>
            <person name="Bowman M."/>
            <person name="Iovene M."/>
            <person name="Sanseverino W."/>
            <person name="Cavagnaro P."/>
            <person name="Yildiz M."/>
            <person name="Macko-Podgorni A."/>
            <person name="Moranska E."/>
            <person name="Grzebelus E."/>
            <person name="Grzebelus D."/>
            <person name="Ashrafi H."/>
            <person name="Zheng Z."/>
            <person name="Cheng S."/>
            <person name="Spooner D."/>
            <person name="Van Deynze A."/>
            <person name="Simon P."/>
        </authorList>
    </citation>
    <scope>NUCLEOTIDE SEQUENCE [LARGE SCALE GENOMIC DNA]</scope>
    <source>
        <tissue evidence="2">Leaf</tissue>
    </source>
</reference>
<dbReference type="GO" id="GO:0043130">
    <property type="term" value="F:ubiquitin binding"/>
    <property type="evidence" value="ECO:0007669"/>
    <property type="project" value="InterPro"/>
</dbReference>
<gene>
    <name evidence="2" type="ORF">DCAR_007823</name>
    <name evidence="3" type="ORF">DCAR_0208831</name>
</gene>
<dbReference type="EMBL" id="CP093344">
    <property type="protein sequence ID" value="WOG89593.1"/>
    <property type="molecule type" value="Genomic_DNA"/>
</dbReference>
<evidence type="ECO:0000256" key="1">
    <source>
        <dbReference type="ARBA" id="ARBA00007708"/>
    </source>
</evidence>
<dbReference type="InterPro" id="IPR044836">
    <property type="entry name" value="TOL_plant"/>
</dbReference>
<dbReference type="AlphaFoldDB" id="A0A166EU82"/>